<feature type="non-terminal residue" evidence="1">
    <location>
        <position position="1"/>
    </location>
</feature>
<keyword evidence="2" id="KW-1185">Reference proteome</keyword>
<organism evidence="1 2">
    <name type="scientific">Coemansia furcata</name>
    <dbReference type="NCBI Taxonomy" id="417177"/>
    <lineage>
        <taxon>Eukaryota</taxon>
        <taxon>Fungi</taxon>
        <taxon>Fungi incertae sedis</taxon>
        <taxon>Zoopagomycota</taxon>
        <taxon>Kickxellomycotina</taxon>
        <taxon>Kickxellomycetes</taxon>
        <taxon>Kickxellales</taxon>
        <taxon>Kickxellaceae</taxon>
        <taxon>Coemansia</taxon>
    </lineage>
</organism>
<evidence type="ECO:0000313" key="1">
    <source>
        <dbReference type="EMBL" id="KAJ2802724.1"/>
    </source>
</evidence>
<dbReference type="Proteomes" id="UP001140096">
    <property type="component" value="Unassembled WGS sequence"/>
</dbReference>
<reference evidence="1" key="1">
    <citation type="submission" date="2022-07" db="EMBL/GenBank/DDBJ databases">
        <title>Phylogenomic reconstructions and comparative analyses of Kickxellomycotina fungi.</title>
        <authorList>
            <person name="Reynolds N.K."/>
            <person name="Stajich J.E."/>
            <person name="Barry K."/>
            <person name="Grigoriev I.V."/>
            <person name="Crous P."/>
            <person name="Smith M.E."/>
        </authorList>
    </citation>
    <scope>NUCLEOTIDE SEQUENCE</scope>
    <source>
        <strain evidence="1">CBS 102833</strain>
    </source>
</reference>
<accession>A0ACC1L8R2</accession>
<gene>
    <name evidence="1" type="ORF">H4S07_004625</name>
</gene>
<dbReference type="EMBL" id="JANBUP010001932">
    <property type="protein sequence ID" value="KAJ2802724.1"/>
    <property type="molecule type" value="Genomic_DNA"/>
</dbReference>
<evidence type="ECO:0000313" key="2">
    <source>
        <dbReference type="Proteomes" id="UP001140096"/>
    </source>
</evidence>
<proteinExistence type="predicted"/>
<sequence>SLNGQFQDLASAVPALVHIKRPSKATIVEKSLDYIRSFREHLAGRDLYIRKLQVRNLALHDQVNHLRSQLGLEPISESAEPGLPPTAPAPLLPNDTSGVKEDIEEEEDDNEEEENEDEDRPRKRSSAGFHKPTNSQSSSSLSPPAGSSEQTQKLHRRRQQSLDLRVALEHSTGRPALRVQTAALAKQLPTADAANNIGASANSASPTRSSPLSAPVLQFVAPFANAKAAVPIAANFMYSHQHSLPHMPMAPGAYHHPSNAAAVAAAAFVAHAGVAQQLQVPPAQAYSLTLGNAPMTAAQYTSAMGFNTVPNPSSSSNLQVNSMPGFMTQSNTNHSPAVSLGLIDMSSFSTVFAPVSTPSTSPPMKTEADTTLGINATNQFNH</sequence>
<name>A0ACC1L8R2_9FUNG</name>
<protein>
    <submittedName>
        <fullName evidence="1">Uncharacterized protein</fullName>
    </submittedName>
</protein>
<comment type="caution">
    <text evidence="1">The sequence shown here is derived from an EMBL/GenBank/DDBJ whole genome shotgun (WGS) entry which is preliminary data.</text>
</comment>